<dbReference type="InterPro" id="IPR020846">
    <property type="entry name" value="MFS_dom"/>
</dbReference>
<evidence type="ECO:0000256" key="1">
    <source>
        <dbReference type="ARBA" id="ARBA00004141"/>
    </source>
</evidence>
<feature type="transmembrane region" description="Helical" evidence="7">
    <location>
        <begin position="32"/>
        <end position="51"/>
    </location>
</feature>
<sequence>MSSGSSLGGIVYPTMIRGLISRLGFGWTVRSITFLMFILLIMANMIVTSCSRLIRSPVCLAQFMAPFREYPFGLVCLGSFLFCSGMFLLFNFISVQAEVFGMSAANTGYLVVVLNAIIVFSAVLQGYIADCIGRFNIVIIATAASSILVLTLWLLSANGVHLFVFAGLYGLFVSTFTSLAPALIGQISITSQTGTRIGVQSAVISLSVLLGSLIGGQLIELCHKSFVGLQVFTGVAMLMSSYVFLVAKCKL</sequence>
<dbReference type="InterPro" id="IPR050327">
    <property type="entry name" value="Proton-linked_MCT"/>
</dbReference>
<dbReference type="GeneID" id="36596147"/>
<dbReference type="Gene3D" id="1.20.1250.20">
    <property type="entry name" value="MFS general substrate transporter like domains"/>
    <property type="match status" value="1"/>
</dbReference>
<dbReference type="PANTHER" id="PTHR11360">
    <property type="entry name" value="MONOCARBOXYLATE TRANSPORTER"/>
    <property type="match status" value="1"/>
</dbReference>
<proteinExistence type="inferred from homology"/>
<evidence type="ECO:0000259" key="8">
    <source>
        <dbReference type="PROSITE" id="PS50850"/>
    </source>
</evidence>
<keyword evidence="3" id="KW-0813">Transport</keyword>
<dbReference type="Proteomes" id="UP000235371">
    <property type="component" value="Unassembled WGS sequence"/>
</dbReference>
<evidence type="ECO:0000256" key="5">
    <source>
        <dbReference type="ARBA" id="ARBA00022989"/>
    </source>
</evidence>
<organism evidence="9 10">
    <name type="scientific">Hyaloscypha bicolor E</name>
    <dbReference type="NCBI Taxonomy" id="1095630"/>
    <lineage>
        <taxon>Eukaryota</taxon>
        <taxon>Fungi</taxon>
        <taxon>Dikarya</taxon>
        <taxon>Ascomycota</taxon>
        <taxon>Pezizomycotina</taxon>
        <taxon>Leotiomycetes</taxon>
        <taxon>Helotiales</taxon>
        <taxon>Hyaloscyphaceae</taxon>
        <taxon>Hyaloscypha</taxon>
        <taxon>Hyaloscypha bicolor</taxon>
    </lineage>
</organism>
<dbReference type="InterPro" id="IPR011701">
    <property type="entry name" value="MFS"/>
</dbReference>
<dbReference type="PROSITE" id="PS50850">
    <property type="entry name" value="MFS"/>
    <property type="match status" value="1"/>
</dbReference>
<dbReference type="AlphaFoldDB" id="A0A2J6TRN4"/>
<dbReference type="InterPro" id="IPR036259">
    <property type="entry name" value="MFS_trans_sf"/>
</dbReference>
<dbReference type="EMBL" id="KZ613746">
    <property type="protein sequence ID" value="PMD65687.1"/>
    <property type="molecule type" value="Genomic_DNA"/>
</dbReference>
<feature type="transmembrane region" description="Helical" evidence="7">
    <location>
        <begin position="162"/>
        <end position="185"/>
    </location>
</feature>
<feature type="transmembrane region" description="Helical" evidence="7">
    <location>
        <begin position="225"/>
        <end position="247"/>
    </location>
</feature>
<feature type="domain" description="Major facilitator superfamily (MFS) profile" evidence="8">
    <location>
        <begin position="71"/>
        <end position="251"/>
    </location>
</feature>
<keyword evidence="10" id="KW-1185">Reference proteome</keyword>
<keyword evidence="5 7" id="KW-1133">Transmembrane helix</keyword>
<name>A0A2J6TRN4_9HELO</name>
<feature type="transmembrane region" description="Helical" evidence="7">
    <location>
        <begin position="72"/>
        <end position="95"/>
    </location>
</feature>
<evidence type="ECO:0000256" key="2">
    <source>
        <dbReference type="ARBA" id="ARBA00006727"/>
    </source>
</evidence>
<feature type="non-terminal residue" evidence="9">
    <location>
        <position position="251"/>
    </location>
</feature>
<comment type="similarity">
    <text evidence="2">Belongs to the major facilitator superfamily. Monocarboxylate porter (TC 2.A.1.13) family.</text>
</comment>
<feature type="transmembrane region" description="Helical" evidence="7">
    <location>
        <begin position="135"/>
        <end position="156"/>
    </location>
</feature>
<evidence type="ECO:0000256" key="4">
    <source>
        <dbReference type="ARBA" id="ARBA00022692"/>
    </source>
</evidence>
<accession>A0A2J6TRN4</accession>
<evidence type="ECO:0000256" key="6">
    <source>
        <dbReference type="ARBA" id="ARBA00023136"/>
    </source>
</evidence>
<comment type="subcellular location">
    <subcellularLocation>
        <location evidence="1">Membrane</location>
        <topology evidence="1">Multi-pass membrane protein</topology>
    </subcellularLocation>
</comment>
<evidence type="ECO:0000313" key="10">
    <source>
        <dbReference type="Proteomes" id="UP000235371"/>
    </source>
</evidence>
<evidence type="ECO:0000256" key="3">
    <source>
        <dbReference type="ARBA" id="ARBA00022448"/>
    </source>
</evidence>
<dbReference type="SUPFAM" id="SSF103473">
    <property type="entry name" value="MFS general substrate transporter"/>
    <property type="match status" value="1"/>
</dbReference>
<keyword evidence="4 7" id="KW-0812">Transmembrane</keyword>
<protein>
    <submittedName>
        <fullName evidence="9">MFS general substrate transporter</fullName>
    </submittedName>
</protein>
<dbReference type="GO" id="GO:0016020">
    <property type="term" value="C:membrane"/>
    <property type="evidence" value="ECO:0007669"/>
    <property type="project" value="UniProtKB-SubCell"/>
</dbReference>
<gene>
    <name evidence="9" type="ORF">K444DRAFT_703658</name>
</gene>
<feature type="transmembrane region" description="Helical" evidence="7">
    <location>
        <begin position="197"/>
        <end position="219"/>
    </location>
</feature>
<dbReference type="RefSeq" id="XP_024742591.1">
    <property type="nucleotide sequence ID" value="XM_024888071.1"/>
</dbReference>
<reference evidence="9 10" key="1">
    <citation type="submission" date="2016-04" db="EMBL/GenBank/DDBJ databases">
        <title>A degradative enzymes factory behind the ericoid mycorrhizal symbiosis.</title>
        <authorList>
            <consortium name="DOE Joint Genome Institute"/>
            <person name="Martino E."/>
            <person name="Morin E."/>
            <person name="Grelet G."/>
            <person name="Kuo A."/>
            <person name="Kohler A."/>
            <person name="Daghino S."/>
            <person name="Barry K."/>
            <person name="Choi C."/>
            <person name="Cichocki N."/>
            <person name="Clum A."/>
            <person name="Copeland A."/>
            <person name="Hainaut M."/>
            <person name="Haridas S."/>
            <person name="Labutti K."/>
            <person name="Lindquist E."/>
            <person name="Lipzen A."/>
            <person name="Khouja H.-R."/>
            <person name="Murat C."/>
            <person name="Ohm R."/>
            <person name="Olson A."/>
            <person name="Spatafora J."/>
            <person name="Veneault-Fourrey C."/>
            <person name="Henrissat B."/>
            <person name="Grigoriev I."/>
            <person name="Martin F."/>
            <person name="Perotto S."/>
        </authorList>
    </citation>
    <scope>NUCLEOTIDE SEQUENCE [LARGE SCALE GENOMIC DNA]</scope>
    <source>
        <strain evidence="9 10">E</strain>
    </source>
</reference>
<dbReference type="OrthoDB" id="5667at2759"/>
<evidence type="ECO:0000256" key="7">
    <source>
        <dbReference type="SAM" id="Phobius"/>
    </source>
</evidence>
<keyword evidence="6 7" id="KW-0472">Membrane</keyword>
<evidence type="ECO:0000313" key="9">
    <source>
        <dbReference type="EMBL" id="PMD65687.1"/>
    </source>
</evidence>
<dbReference type="PANTHER" id="PTHR11360:SF224">
    <property type="entry name" value="MAJOR FACILITATOR SUPERFAMILY (MFS) PROFILE DOMAIN-CONTAINING PROTEIN-RELATED"/>
    <property type="match status" value="1"/>
</dbReference>
<dbReference type="InParanoid" id="A0A2J6TRN4"/>
<dbReference type="Pfam" id="PF07690">
    <property type="entry name" value="MFS_1"/>
    <property type="match status" value="1"/>
</dbReference>
<dbReference type="GO" id="GO:0022857">
    <property type="term" value="F:transmembrane transporter activity"/>
    <property type="evidence" value="ECO:0007669"/>
    <property type="project" value="InterPro"/>
</dbReference>
<feature type="transmembrane region" description="Helical" evidence="7">
    <location>
        <begin position="107"/>
        <end position="128"/>
    </location>
</feature>